<dbReference type="EMBL" id="AP021881">
    <property type="protein sequence ID" value="BBP00348.1"/>
    <property type="molecule type" value="Genomic_DNA"/>
</dbReference>
<dbReference type="Pfam" id="PF10593">
    <property type="entry name" value="Z1"/>
    <property type="match status" value="1"/>
</dbReference>
<keyword evidence="2" id="KW-0255">Endonuclease</keyword>
<dbReference type="KEGG" id="sniv:SFSGTM_10560"/>
<evidence type="ECO:0000313" key="2">
    <source>
        <dbReference type="EMBL" id="BBP00348.1"/>
    </source>
</evidence>
<reference evidence="3" key="1">
    <citation type="submission" date="2019-11" db="EMBL/GenBank/DDBJ databases">
        <title>Isolation and characterization of a novel species in the genus Sulfuriferula.</title>
        <authorList>
            <person name="Mochizuki J."/>
            <person name="Kojima H."/>
            <person name="Fukui M."/>
        </authorList>
    </citation>
    <scope>NUCLEOTIDE SEQUENCE [LARGE SCALE GENOMIC DNA]</scope>
    <source>
        <strain evidence="3">SGTM</strain>
    </source>
</reference>
<name>A0A809S1B6_9PROT</name>
<feature type="domain" description="Putative endonuclease Z1" evidence="1">
    <location>
        <begin position="404"/>
        <end position="633"/>
    </location>
</feature>
<gene>
    <name evidence="2" type="ORF">SFSGTM_10560</name>
</gene>
<keyword evidence="2" id="KW-0378">Hydrolase</keyword>
<dbReference type="InterPro" id="IPR018310">
    <property type="entry name" value="Put_endonuclease_Z1-dom"/>
</dbReference>
<proteinExistence type="predicted"/>
<dbReference type="AlphaFoldDB" id="A0A809S1B6"/>
<evidence type="ECO:0000313" key="3">
    <source>
        <dbReference type="Proteomes" id="UP000463939"/>
    </source>
</evidence>
<keyword evidence="2" id="KW-0540">Nuclease</keyword>
<dbReference type="Proteomes" id="UP000463939">
    <property type="component" value="Chromosome"/>
</dbReference>
<organism evidence="2 3">
    <name type="scientific">Sulfuriferula nivalis</name>
    <dbReference type="NCBI Taxonomy" id="2675298"/>
    <lineage>
        <taxon>Bacteria</taxon>
        <taxon>Pseudomonadati</taxon>
        <taxon>Pseudomonadota</taxon>
        <taxon>Betaproteobacteria</taxon>
        <taxon>Nitrosomonadales</taxon>
        <taxon>Sulfuricellaceae</taxon>
        <taxon>Sulfuriferula</taxon>
    </lineage>
</organism>
<sequence length="900" mass="101899">MSPQEFENQAKASLNAMTSVTPEKIRLIVRHLLEMYGADAPHFEEKEQFIEQISKSLESKLDLSMPDATVIKLPFEEWITERRADEELFYWSRYRQHLLQEGFSKEMVGTVGRDTDKIVGLLENPNKPGGWKRRGLVVGHVQSGKTANYSGVICKGADYGYKIIILLAGMHNNLRSQTQQRLEDAFIGVDTDKLEKNLTFNEAKTGVGKISDISRTPFSLTSREYDFRKSSRRASTFTLDSIKVPVVFVIKKQTSVLRNLIEWLTSLNETKGGKILSTPMLLIDDEADNASINTSTDENDPTRINKLIRQLLALFEQTSYVGYTATPFANIFIDPESEHEMVEDDLFPKHFIVSLEAPENYVSASRIFGDDGDLTNFVVPVSDHLAAFPEVHKITHPVGALPPSLMEAVRRFILARAVRIQRGRGQDHSSMLVNVSRFNKVQNQVTSLISHYVEELLNSVKLHSSLPEKEALKDPGMRSLYETWNGMEIVNGESWEQVRRNLNQAVSTIVVKTINNKSPDRLDYKNYKENGLHVIAVGGLSLSRGFTLEGLTISYFIRNSIMYDTLLQMGRWFGYRDGYLDLCSLYMTEEAESWYAHISSALDELRVEFRMMEKMNRSPEEFGLKVRTHPDSLIVTARNKMRTGKKVTHSVTLNGRLIETVRIKSSKKSLENNFKAVVNLSGELESVYGKNRTKESGLGYIWRDVSAEVVCSFLSQFEFFDSELDIARQHPVISFIQNDPERLGLWDVCFYSLNEGNDVDVGPIKIRPQQRGCLDKGDFYVVSGTKSRVASRGAEKAGLSADQIKEAKLSAEGKDNVPDYAYRVFRSKPLLMIHVLDLGLNKAKSDIRLVDKACAWGISFPGEIGKGNGKLVEYLVNTVWWKEQFEDQNDDSEDDSDVQS</sequence>
<keyword evidence="3" id="KW-1185">Reference proteome</keyword>
<protein>
    <submittedName>
        <fullName evidence="2">Endonuclease</fullName>
    </submittedName>
</protein>
<accession>A0A809S1B6</accession>
<dbReference type="RefSeq" id="WP_162084289.1">
    <property type="nucleotide sequence ID" value="NZ_AP021881.1"/>
</dbReference>
<dbReference type="GO" id="GO:0004519">
    <property type="term" value="F:endonuclease activity"/>
    <property type="evidence" value="ECO:0007669"/>
    <property type="project" value="UniProtKB-KW"/>
</dbReference>
<evidence type="ECO:0000259" key="1">
    <source>
        <dbReference type="Pfam" id="PF10593"/>
    </source>
</evidence>